<keyword evidence="4 8" id="KW-0479">Metal-binding</keyword>
<keyword evidence="5 9" id="KW-0560">Oxidoreductase</keyword>
<dbReference type="PANTHER" id="PTHR24279:SF120">
    <property type="entry name" value="CYTOCHROME P450"/>
    <property type="match status" value="1"/>
</dbReference>
<evidence type="ECO:0000313" key="13">
    <source>
        <dbReference type="Proteomes" id="UP000014760"/>
    </source>
</evidence>
<evidence type="ECO:0000313" key="12">
    <source>
        <dbReference type="EnsemblMetazoa" id="CapteP136114"/>
    </source>
</evidence>
<evidence type="ECO:0000256" key="3">
    <source>
        <dbReference type="ARBA" id="ARBA00022617"/>
    </source>
</evidence>
<feature type="region of interest" description="Disordered" evidence="10">
    <location>
        <begin position="1"/>
        <end position="48"/>
    </location>
</feature>
<reference evidence="13" key="1">
    <citation type="submission" date="2012-12" db="EMBL/GenBank/DDBJ databases">
        <authorList>
            <person name="Hellsten U."/>
            <person name="Grimwood J."/>
            <person name="Chapman J.A."/>
            <person name="Shapiro H."/>
            <person name="Aerts A."/>
            <person name="Otillar R.P."/>
            <person name="Terry A.Y."/>
            <person name="Boore J.L."/>
            <person name="Simakov O."/>
            <person name="Marletaz F."/>
            <person name="Cho S.-J."/>
            <person name="Edsinger-Gonzales E."/>
            <person name="Havlak P."/>
            <person name="Kuo D.-H."/>
            <person name="Larsson T."/>
            <person name="Lv J."/>
            <person name="Arendt D."/>
            <person name="Savage R."/>
            <person name="Osoegawa K."/>
            <person name="de Jong P."/>
            <person name="Lindberg D.R."/>
            <person name="Seaver E.C."/>
            <person name="Weisblat D.A."/>
            <person name="Putnam N.H."/>
            <person name="Grigoriev I.V."/>
            <person name="Rokhsar D.S."/>
        </authorList>
    </citation>
    <scope>NUCLEOTIDE SEQUENCE</scope>
    <source>
        <strain evidence="13">I ESC-2004</strain>
    </source>
</reference>
<keyword evidence="7 9" id="KW-0503">Monooxygenase</keyword>
<dbReference type="InterPro" id="IPR050479">
    <property type="entry name" value="CYP11_CYP27_families"/>
</dbReference>
<evidence type="ECO:0008006" key="14">
    <source>
        <dbReference type="Google" id="ProtNLM"/>
    </source>
</evidence>
<evidence type="ECO:0000313" key="11">
    <source>
        <dbReference type="EMBL" id="ELT92836.1"/>
    </source>
</evidence>
<organism evidence="11">
    <name type="scientific">Capitella teleta</name>
    <name type="common">Polychaete worm</name>
    <dbReference type="NCBI Taxonomy" id="283909"/>
    <lineage>
        <taxon>Eukaryota</taxon>
        <taxon>Metazoa</taxon>
        <taxon>Spiralia</taxon>
        <taxon>Lophotrochozoa</taxon>
        <taxon>Annelida</taxon>
        <taxon>Polychaeta</taxon>
        <taxon>Sedentaria</taxon>
        <taxon>Scolecida</taxon>
        <taxon>Capitellidae</taxon>
        <taxon>Capitella</taxon>
    </lineage>
</organism>
<sequence>MFTLSNRAGETSPPLGCPFHEPTSATQSDNEASTAQTGHHKSYADMPGPKGLPGIGNALAYSRFGNHKFEKILDSRLSYMRKYGKVYREKLGHMEMVHIFDPSDIATMFREEGDHPSRGKIAHVELTYLKRSKKFISFAYIDGAEWARQRAAIQRLMMHPTAATRYINWQTPVAQDFVQYIDENRNEEGIIPNLYEDLFKYTMESIAAVCFGDRIGVFDKNPESMKDADILSNSITENNKVFRNCMFSFPWYQYFRTPLYKRYEKVADQMKAWVKLGEKIQLILIYDFYNRIMGKHVDRCSNKIEARGLRTGPDVVNPFGGVFEPNIEIEDRSTGNSLAFFLYNLAANPEKQEVLYREIENVLPNKQQPTAKTFKNMPYLKAALKESFRLNFPVYGGSGRVMPQDTVFGNYVVPKGVFIFANIAAMGRMEEHFPEPAKYHPERWLRGENASMGATWKEDSGFLSLPFSHGLRACPGKRYAEQGLYLAAIAILQNFKLSYDKPEPVEMLHLPFTIPDRPLDITFTQRTSC</sequence>
<dbReference type="GO" id="GO:0005506">
    <property type="term" value="F:iron ion binding"/>
    <property type="evidence" value="ECO:0007669"/>
    <property type="project" value="InterPro"/>
</dbReference>
<feature type="compositionally biased region" description="Polar residues" evidence="10">
    <location>
        <begin position="23"/>
        <end position="37"/>
    </location>
</feature>
<dbReference type="EMBL" id="KB309986">
    <property type="protein sequence ID" value="ELT92836.1"/>
    <property type="molecule type" value="Genomic_DNA"/>
</dbReference>
<comment type="cofactor">
    <cofactor evidence="1 8">
        <name>heme</name>
        <dbReference type="ChEBI" id="CHEBI:30413"/>
    </cofactor>
</comment>
<name>R7TMR1_CAPTE</name>
<evidence type="ECO:0000256" key="8">
    <source>
        <dbReference type="PIRSR" id="PIRSR602401-1"/>
    </source>
</evidence>
<accession>R7TMR1</accession>
<feature type="binding site" description="axial binding residue" evidence="8">
    <location>
        <position position="474"/>
    </location>
    <ligand>
        <name>heme</name>
        <dbReference type="ChEBI" id="CHEBI:30413"/>
    </ligand>
    <ligandPart>
        <name>Fe</name>
        <dbReference type="ChEBI" id="CHEBI:18248"/>
    </ligandPart>
</feature>
<evidence type="ECO:0000256" key="9">
    <source>
        <dbReference type="RuleBase" id="RU000461"/>
    </source>
</evidence>
<dbReference type="PROSITE" id="PS00086">
    <property type="entry name" value="CYTOCHROME_P450"/>
    <property type="match status" value="1"/>
</dbReference>
<dbReference type="GO" id="GO:0004497">
    <property type="term" value="F:monooxygenase activity"/>
    <property type="evidence" value="ECO:0007669"/>
    <property type="project" value="UniProtKB-KW"/>
</dbReference>
<dbReference type="InterPro" id="IPR017972">
    <property type="entry name" value="Cyt_P450_CS"/>
</dbReference>
<comment type="similarity">
    <text evidence="2 9">Belongs to the cytochrome P450 family.</text>
</comment>
<dbReference type="InterPro" id="IPR002401">
    <property type="entry name" value="Cyt_P450_E_grp-I"/>
</dbReference>
<evidence type="ECO:0000256" key="6">
    <source>
        <dbReference type="ARBA" id="ARBA00023004"/>
    </source>
</evidence>
<dbReference type="GO" id="GO:0016705">
    <property type="term" value="F:oxidoreductase activity, acting on paired donors, with incorporation or reduction of molecular oxygen"/>
    <property type="evidence" value="ECO:0007669"/>
    <property type="project" value="InterPro"/>
</dbReference>
<evidence type="ECO:0000256" key="4">
    <source>
        <dbReference type="ARBA" id="ARBA00022723"/>
    </source>
</evidence>
<keyword evidence="6 8" id="KW-0408">Iron</keyword>
<evidence type="ECO:0000256" key="10">
    <source>
        <dbReference type="SAM" id="MobiDB-lite"/>
    </source>
</evidence>
<keyword evidence="3 8" id="KW-0349">Heme</keyword>
<dbReference type="OrthoDB" id="3945418at2759"/>
<evidence type="ECO:0000256" key="2">
    <source>
        <dbReference type="ARBA" id="ARBA00010617"/>
    </source>
</evidence>
<dbReference type="InterPro" id="IPR036396">
    <property type="entry name" value="Cyt_P450_sf"/>
</dbReference>
<dbReference type="PRINTS" id="PR00463">
    <property type="entry name" value="EP450I"/>
</dbReference>
<dbReference type="EnsemblMetazoa" id="CapteT136114">
    <property type="protein sequence ID" value="CapteP136114"/>
    <property type="gene ID" value="CapteG136114"/>
</dbReference>
<dbReference type="Pfam" id="PF00067">
    <property type="entry name" value="p450"/>
    <property type="match status" value="2"/>
</dbReference>
<reference evidence="11 13" key="2">
    <citation type="journal article" date="2013" name="Nature">
        <title>Insights into bilaterian evolution from three spiralian genomes.</title>
        <authorList>
            <person name="Simakov O."/>
            <person name="Marletaz F."/>
            <person name="Cho S.J."/>
            <person name="Edsinger-Gonzales E."/>
            <person name="Havlak P."/>
            <person name="Hellsten U."/>
            <person name="Kuo D.H."/>
            <person name="Larsson T."/>
            <person name="Lv J."/>
            <person name="Arendt D."/>
            <person name="Savage R."/>
            <person name="Osoegawa K."/>
            <person name="de Jong P."/>
            <person name="Grimwood J."/>
            <person name="Chapman J.A."/>
            <person name="Shapiro H."/>
            <person name="Aerts A."/>
            <person name="Otillar R.P."/>
            <person name="Terry A.Y."/>
            <person name="Boore J.L."/>
            <person name="Grigoriev I.V."/>
            <person name="Lindberg D.R."/>
            <person name="Seaver E.C."/>
            <person name="Weisblat D.A."/>
            <person name="Putnam N.H."/>
            <person name="Rokhsar D.S."/>
        </authorList>
    </citation>
    <scope>NUCLEOTIDE SEQUENCE</scope>
    <source>
        <strain evidence="11 13">I ESC-2004</strain>
    </source>
</reference>
<evidence type="ECO:0000256" key="5">
    <source>
        <dbReference type="ARBA" id="ARBA00023002"/>
    </source>
</evidence>
<reference evidence="12" key="3">
    <citation type="submission" date="2015-06" db="UniProtKB">
        <authorList>
            <consortium name="EnsemblMetazoa"/>
        </authorList>
    </citation>
    <scope>IDENTIFICATION</scope>
</reference>
<keyword evidence="13" id="KW-1185">Reference proteome</keyword>
<evidence type="ECO:0000256" key="7">
    <source>
        <dbReference type="ARBA" id="ARBA00023033"/>
    </source>
</evidence>
<dbReference type="OMA" id="TTIMMAN"/>
<dbReference type="AlphaFoldDB" id="R7TMR1"/>
<dbReference type="CDD" id="cd11054">
    <property type="entry name" value="CYP24A1-like"/>
    <property type="match status" value="1"/>
</dbReference>
<dbReference type="SUPFAM" id="SSF48264">
    <property type="entry name" value="Cytochrome P450"/>
    <property type="match status" value="1"/>
</dbReference>
<protein>
    <recommendedName>
        <fullName evidence="14">Cytochrome P450</fullName>
    </recommendedName>
</protein>
<dbReference type="Gene3D" id="1.10.630.10">
    <property type="entry name" value="Cytochrome P450"/>
    <property type="match status" value="2"/>
</dbReference>
<dbReference type="GO" id="GO:0020037">
    <property type="term" value="F:heme binding"/>
    <property type="evidence" value="ECO:0007669"/>
    <property type="project" value="InterPro"/>
</dbReference>
<dbReference type="STRING" id="283909.R7TMR1"/>
<dbReference type="PANTHER" id="PTHR24279">
    <property type="entry name" value="CYTOCHROME P450"/>
    <property type="match status" value="1"/>
</dbReference>
<dbReference type="Proteomes" id="UP000014760">
    <property type="component" value="Unassembled WGS sequence"/>
</dbReference>
<proteinExistence type="inferred from homology"/>
<gene>
    <name evidence="11" type="ORF">CAPTEDRAFT_136114</name>
</gene>
<dbReference type="HOGENOM" id="CLU_001570_28_0_1"/>
<dbReference type="EMBL" id="AMQN01013148">
    <property type="status" value="NOT_ANNOTATED_CDS"/>
    <property type="molecule type" value="Genomic_DNA"/>
</dbReference>
<evidence type="ECO:0000256" key="1">
    <source>
        <dbReference type="ARBA" id="ARBA00001971"/>
    </source>
</evidence>
<dbReference type="InterPro" id="IPR001128">
    <property type="entry name" value="Cyt_P450"/>
</dbReference>